<dbReference type="AlphaFoldDB" id="A0A6M1T459"/>
<accession>A0A6M1T459</accession>
<keyword evidence="3" id="KW-1185">Reference proteome</keyword>
<protein>
    <submittedName>
        <fullName evidence="2">Uncharacterized protein</fullName>
    </submittedName>
</protein>
<reference evidence="2 3" key="1">
    <citation type="submission" date="2020-02" db="EMBL/GenBank/DDBJ databases">
        <title>Aliifodinibius halophilus 2W32, complete genome.</title>
        <authorList>
            <person name="Li Y."/>
            <person name="Wu S."/>
        </authorList>
    </citation>
    <scope>NUCLEOTIDE SEQUENCE [LARGE SCALE GENOMIC DNA]</scope>
    <source>
        <strain evidence="2 3">2W32</strain>
    </source>
</reference>
<gene>
    <name evidence="2" type="ORF">G3569_10855</name>
</gene>
<keyword evidence="1" id="KW-0812">Transmembrane</keyword>
<keyword evidence="1" id="KW-0472">Membrane</keyword>
<evidence type="ECO:0000313" key="3">
    <source>
        <dbReference type="Proteomes" id="UP000479132"/>
    </source>
</evidence>
<evidence type="ECO:0000256" key="1">
    <source>
        <dbReference type="SAM" id="Phobius"/>
    </source>
</evidence>
<comment type="caution">
    <text evidence="2">The sequence shown here is derived from an EMBL/GenBank/DDBJ whole genome shotgun (WGS) entry which is preliminary data.</text>
</comment>
<name>A0A6M1T459_9BACT</name>
<dbReference type="EMBL" id="JAALLS010000013">
    <property type="protein sequence ID" value="NGP88857.1"/>
    <property type="molecule type" value="Genomic_DNA"/>
</dbReference>
<dbReference type="RefSeq" id="WP_165269021.1">
    <property type="nucleotide sequence ID" value="NZ_JAALLS010000013.1"/>
</dbReference>
<feature type="transmembrane region" description="Helical" evidence="1">
    <location>
        <begin position="20"/>
        <end position="45"/>
    </location>
</feature>
<evidence type="ECO:0000313" key="2">
    <source>
        <dbReference type="EMBL" id="NGP88857.1"/>
    </source>
</evidence>
<dbReference type="Proteomes" id="UP000479132">
    <property type="component" value="Unassembled WGS sequence"/>
</dbReference>
<sequence>MQDEPLEWKEVFKVGSLPFLVLPFLQFNAGWFLLAAYLIGMLFLLKGLEKEVWILQQNRGPLLVF</sequence>
<proteinExistence type="predicted"/>
<keyword evidence="1" id="KW-1133">Transmembrane helix</keyword>
<organism evidence="2 3">
    <name type="scientific">Fodinibius halophilus</name>
    <dbReference type="NCBI Taxonomy" id="1736908"/>
    <lineage>
        <taxon>Bacteria</taxon>
        <taxon>Pseudomonadati</taxon>
        <taxon>Balneolota</taxon>
        <taxon>Balneolia</taxon>
        <taxon>Balneolales</taxon>
        <taxon>Balneolaceae</taxon>
        <taxon>Fodinibius</taxon>
    </lineage>
</organism>